<dbReference type="Gene3D" id="3.40.1090.10">
    <property type="entry name" value="Cytosolic phospholipase A2 catalytic domain"/>
    <property type="match status" value="2"/>
</dbReference>
<dbReference type="InterPro" id="IPR002641">
    <property type="entry name" value="PNPLA_dom"/>
</dbReference>
<comment type="caution">
    <text evidence="5">The sequence shown here is derived from an EMBL/GenBank/DDBJ whole genome shotgun (WGS) entry which is preliminary data.</text>
</comment>
<dbReference type="Proteomes" id="UP001595758">
    <property type="component" value="Unassembled WGS sequence"/>
</dbReference>
<dbReference type="Pfam" id="PF01734">
    <property type="entry name" value="Patatin"/>
    <property type="match status" value="1"/>
</dbReference>
<dbReference type="PROSITE" id="PS51635">
    <property type="entry name" value="PNPLA"/>
    <property type="match status" value="1"/>
</dbReference>
<proteinExistence type="predicted"/>
<dbReference type="InterPro" id="IPR049988">
    <property type="entry name" value="T4SS_VpdC"/>
</dbReference>
<evidence type="ECO:0000256" key="1">
    <source>
        <dbReference type="ARBA" id="ARBA00023098"/>
    </source>
</evidence>
<dbReference type="EMBL" id="JBHSAB010000027">
    <property type="protein sequence ID" value="MFC3909653.1"/>
    <property type="molecule type" value="Genomic_DNA"/>
</dbReference>
<feature type="short sequence motif" description="GXSXG" evidence="2">
    <location>
        <begin position="326"/>
        <end position="330"/>
    </location>
</feature>
<feature type="region of interest" description="Disordered" evidence="3">
    <location>
        <begin position="856"/>
        <end position="876"/>
    </location>
</feature>
<dbReference type="SUPFAM" id="SSF52151">
    <property type="entry name" value="FabD/lysophospholipase-like"/>
    <property type="match status" value="1"/>
</dbReference>
<dbReference type="PANTHER" id="PTHR46394">
    <property type="entry name" value="ANNEXIN"/>
    <property type="match status" value="1"/>
</dbReference>
<evidence type="ECO:0000256" key="2">
    <source>
        <dbReference type="PROSITE-ProRule" id="PRU01161"/>
    </source>
</evidence>
<evidence type="ECO:0000313" key="5">
    <source>
        <dbReference type="EMBL" id="MFC3909653.1"/>
    </source>
</evidence>
<gene>
    <name evidence="5" type="primary">vpdC</name>
    <name evidence="5" type="ORF">ACFORL_11285</name>
</gene>
<reference evidence="6" key="1">
    <citation type="journal article" date="2019" name="Int. J. Syst. Evol. Microbiol.">
        <title>The Global Catalogue of Microorganisms (GCM) 10K type strain sequencing project: providing services to taxonomists for standard genome sequencing and annotation.</title>
        <authorList>
            <consortium name="The Broad Institute Genomics Platform"/>
            <consortium name="The Broad Institute Genome Sequencing Center for Infectious Disease"/>
            <person name="Wu L."/>
            <person name="Ma J."/>
        </authorList>
    </citation>
    <scope>NUCLEOTIDE SEQUENCE [LARGE SCALE GENOMIC DNA]</scope>
    <source>
        <strain evidence="6">CCUG 59858</strain>
    </source>
</reference>
<feature type="domain" description="PNPLA" evidence="4">
    <location>
        <begin position="295"/>
        <end position="498"/>
    </location>
</feature>
<organism evidence="5 6">
    <name type="scientific">Legionella dresdenensis</name>
    <dbReference type="NCBI Taxonomy" id="450200"/>
    <lineage>
        <taxon>Bacteria</taxon>
        <taxon>Pseudomonadati</taxon>
        <taxon>Pseudomonadota</taxon>
        <taxon>Gammaproteobacteria</taxon>
        <taxon>Legionellales</taxon>
        <taxon>Legionellaceae</taxon>
        <taxon>Legionella</taxon>
    </lineage>
</organism>
<keyword evidence="1 2" id="KW-0443">Lipid metabolism</keyword>
<dbReference type="InterPro" id="IPR052580">
    <property type="entry name" value="Lipid_Hydrolase"/>
</dbReference>
<accession>A0ABV8CHW3</accession>
<evidence type="ECO:0000313" key="6">
    <source>
        <dbReference type="Proteomes" id="UP001595758"/>
    </source>
</evidence>
<sequence>MTKESVLNKLLQQQTANTLLLKKFFLCVHKGWFRINGAAPDNQIDLGRYLLNNERVMLDFTRLRKPCRDKFTNWFIQPHFHDARSFLSGVATTEYRGYTAEVGLSWWGYLFHRKKSLQWPLMPFELTRDYQLNSLEICEGANGLSIGLNQFAVGNQDDVYLQPDYEQNKPILNTKRLFLTESLVEDLIKTNINELCFQEILNSPHPFSIPVNNYQARANSMYEHRKTERFITPQPWYLRLYLWIKALFSSQMANQDALPKKNFQPLITSEKLRVMQCSNTGEILVQEKRPDLDTLVLCGGGAKVFAHIGAFNALETNKIPLKKYAGSSAGAMMAILCYLGYNTNDIMNFFRGLRHENLIYYEIDRSGLSDTVALKAALDYMIVKKVNEIIKKYRIDESEEGRLFLATKVFKNGIISFSSAKALKERYPDCGIGDELIITATNKITHKTRYLPENPEMEISAAGTMSACYPVLFKHYIYEGEPHNDGGLLSNLPVEVFKGTSSLLESMYGNCVNLIACQFDNNGYERGLLDKFVEHVHRENPFLNWFYGFITGVKDPVSGWERDRLKVLLHSHQVLVYPTNDVSATQFTVEQEKQSELFHNGYKAAIDYLKVRYKLKDGEPAKNKEYFHTMFSCLEELLYFCCYRGNKEWFNKIAEAAEAQGMDVEKIQRLRQEYFHEPEIAANNPHYDTFFNAPLSVPVEREDSINRMRFFEALYPVFDKFSNKMVGSKDLEYYKKARHARELADPLKSLTHLKKITGETHVLLYILIQLLTNFQNRQINTDEICKRLKLLEKLSEQQIYFSAPQFYGKWQLDALQTNQIYTMLECGKWTQAMRYCEKIARPPKMAVKADVINQQGMSNDDFDNGRLERNRPGISA</sequence>
<keyword evidence="2" id="KW-0378">Hydrolase</keyword>
<keyword evidence="2" id="KW-0442">Lipid degradation</keyword>
<name>A0ABV8CHW3_9GAMM</name>
<dbReference type="PANTHER" id="PTHR46394:SF1">
    <property type="entry name" value="PNPLA DOMAIN-CONTAINING PROTEIN"/>
    <property type="match status" value="1"/>
</dbReference>
<comment type="caution">
    <text evidence="2">Lacks conserved residue(s) required for the propagation of feature annotation.</text>
</comment>
<dbReference type="InterPro" id="IPR016035">
    <property type="entry name" value="Acyl_Trfase/lysoPLipase"/>
</dbReference>
<dbReference type="RefSeq" id="WP_382344076.1">
    <property type="nucleotide sequence ID" value="NZ_JBHSAB010000027.1"/>
</dbReference>
<evidence type="ECO:0000256" key="3">
    <source>
        <dbReference type="SAM" id="MobiDB-lite"/>
    </source>
</evidence>
<feature type="active site" description="Nucleophile" evidence="2">
    <location>
        <position position="328"/>
    </location>
</feature>
<feature type="compositionally biased region" description="Basic and acidic residues" evidence="3">
    <location>
        <begin position="863"/>
        <end position="876"/>
    </location>
</feature>
<protein>
    <submittedName>
        <fullName evidence="5">Dot/Icm T4SS effector VpdC</fullName>
    </submittedName>
</protein>
<evidence type="ECO:0000259" key="4">
    <source>
        <dbReference type="PROSITE" id="PS51635"/>
    </source>
</evidence>
<feature type="short sequence motif" description="DGA/G" evidence="2">
    <location>
        <begin position="485"/>
        <end position="487"/>
    </location>
</feature>
<dbReference type="NCBIfam" id="NF043045">
    <property type="entry name" value="T4SS_VpdC"/>
    <property type="match status" value="1"/>
</dbReference>
<feature type="active site" description="Proton acceptor" evidence="2">
    <location>
        <position position="485"/>
    </location>
</feature>
<keyword evidence="6" id="KW-1185">Reference proteome</keyword>